<comment type="caution">
    <text evidence="3">The sequence shown here is derived from an EMBL/GenBank/DDBJ whole genome shotgun (WGS) entry which is preliminary data.</text>
</comment>
<dbReference type="InterPro" id="IPR013126">
    <property type="entry name" value="Hsp_70_fam"/>
</dbReference>
<evidence type="ECO:0000313" key="4">
    <source>
        <dbReference type="Proteomes" id="UP000604273"/>
    </source>
</evidence>
<dbReference type="GO" id="GO:0140662">
    <property type="term" value="F:ATP-dependent protein folding chaperone"/>
    <property type="evidence" value="ECO:0007669"/>
    <property type="project" value="InterPro"/>
</dbReference>
<reference evidence="3" key="1">
    <citation type="journal article" date="2020" name="BMC Genomics">
        <title>Correction to: Identification and distribution of gene clusters required for synthesis of sphingolipid metabolism inhibitors in diverse species of the filamentous fungus Fusarium.</title>
        <authorList>
            <person name="Kim H.S."/>
            <person name="Lohmar J.M."/>
            <person name="Busman M."/>
            <person name="Brown D.W."/>
            <person name="Naumann T.A."/>
            <person name="Divon H.H."/>
            <person name="Lysoe E."/>
            <person name="Uhlig S."/>
            <person name="Proctor R.H."/>
        </authorList>
    </citation>
    <scope>NUCLEOTIDE SEQUENCE</scope>
    <source>
        <strain evidence="3">NRRL 45417</strain>
    </source>
</reference>
<dbReference type="AlphaFoldDB" id="A0A8H4T1C4"/>
<dbReference type="PANTHER" id="PTHR14187">
    <property type="entry name" value="ALPHA KINASE/ELONGATION FACTOR 2 KINASE"/>
    <property type="match status" value="1"/>
</dbReference>
<dbReference type="Gene3D" id="3.30.420.40">
    <property type="match status" value="2"/>
</dbReference>
<sequence>MPVDLNDIADRLSKTSPLTSSSDDKLIIALDFGTTYSGIAYCFTNQRDCTPISIKNWPGAESPDAPKIPTLIKYDKENPDSFTWGAALNNQSDGIVGVKLLLDVKQEIPIYLPVRNVKKDISALPKPPVEVAADFIGAIYGHAISEISNKFSKDYVALCHKEYVLSDQKVPAVWSDAAKDATLKAAEIAGLSPVHLIKEPEAAALWTAKKMDRRLNKNDCFIVCDAGGGTVDLISYQVEAALPRLEVKEIVPGTGGMAGSLGLNKLFSSEVENLVGEDQWLQLKKSRAFHLASKQFDREIKRSFRGGIEEEYFVNFPTAKLEDDLDFGLEASTWRLTGIELKRIFDPLINDILRLINDQVQRIRLKQMDDGIKGIFLVGGFGSNQYLIERVRKDQPNIDILQPPDAWAAIAKGAALSRLPGEAIVTSTSATRHYGVQSWHVHDPVLDAGQPTIPWYDGTTRSLCMTWYINIGDNLVRDQTIKFPFCRNLNSIDDPSWLIFHNTLFECEERTAPRHPLSSGMFGSNCILKSDMSTVPKSKFEKQIDPKGLSYWQLHYDLVVSLKSAVMKFSLEIDGESFGTVNAKYN</sequence>
<organism evidence="3 4">
    <name type="scientific">Fusarium gaditjirri</name>
    <dbReference type="NCBI Taxonomy" id="282569"/>
    <lineage>
        <taxon>Eukaryota</taxon>
        <taxon>Fungi</taxon>
        <taxon>Dikarya</taxon>
        <taxon>Ascomycota</taxon>
        <taxon>Pezizomycotina</taxon>
        <taxon>Sordariomycetes</taxon>
        <taxon>Hypocreomycetidae</taxon>
        <taxon>Hypocreales</taxon>
        <taxon>Nectriaceae</taxon>
        <taxon>Fusarium</taxon>
        <taxon>Fusarium nisikadoi species complex</taxon>
    </lineage>
</organism>
<proteinExistence type="predicted"/>
<reference evidence="3" key="2">
    <citation type="submission" date="2020-05" db="EMBL/GenBank/DDBJ databases">
        <authorList>
            <person name="Kim H.-S."/>
            <person name="Proctor R.H."/>
            <person name="Brown D.W."/>
        </authorList>
    </citation>
    <scope>NUCLEOTIDE SEQUENCE</scope>
    <source>
        <strain evidence="3">NRRL 45417</strain>
    </source>
</reference>
<protein>
    <recommendedName>
        <fullName evidence="5">Heat shock protein 70</fullName>
    </recommendedName>
</protein>
<name>A0A8H4T1C4_9HYPO</name>
<dbReference type="EMBL" id="JABFAI010000239">
    <property type="protein sequence ID" value="KAF4949392.1"/>
    <property type="molecule type" value="Genomic_DNA"/>
</dbReference>
<dbReference type="Pfam" id="PF00012">
    <property type="entry name" value="HSP70"/>
    <property type="match status" value="1"/>
</dbReference>
<dbReference type="Proteomes" id="UP000604273">
    <property type="component" value="Unassembled WGS sequence"/>
</dbReference>
<gene>
    <name evidence="3" type="ORF">FGADI_8960</name>
</gene>
<keyword evidence="4" id="KW-1185">Reference proteome</keyword>
<dbReference type="PANTHER" id="PTHR14187:SF82">
    <property type="entry name" value="FAMILY CHAPERONE, PUTATIVE (AFU_ORTHOLOGUE AFUA_7G08575)-RELATED"/>
    <property type="match status" value="1"/>
</dbReference>
<dbReference type="Gene3D" id="3.90.640.10">
    <property type="entry name" value="Actin, Chain A, domain 4"/>
    <property type="match status" value="1"/>
</dbReference>
<dbReference type="CDD" id="cd10170">
    <property type="entry name" value="ASKHA_NBD_HSP70"/>
    <property type="match status" value="1"/>
</dbReference>
<accession>A0A8H4T1C4</accession>
<dbReference type="GO" id="GO:0005524">
    <property type="term" value="F:ATP binding"/>
    <property type="evidence" value="ECO:0007669"/>
    <property type="project" value="UniProtKB-KW"/>
</dbReference>
<dbReference type="OrthoDB" id="5332281at2759"/>
<evidence type="ECO:0000313" key="3">
    <source>
        <dbReference type="EMBL" id="KAF4949392.1"/>
    </source>
</evidence>
<evidence type="ECO:0008006" key="5">
    <source>
        <dbReference type="Google" id="ProtNLM"/>
    </source>
</evidence>
<evidence type="ECO:0000256" key="2">
    <source>
        <dbReference type="ARBA" id="ARBA00022840"/>
    </source>
</evidence>
<dbReference type="InterPro" id="IPR043129">
    <property type="entry name" value="ATPase_NBD"/>
</dbReference>
<dbReference type="SUPFAM" id="SSF53067">
    <property type="entry name" value="Actin-like ATPase domain"/>
    <property type="match status" value="2"/>
</dbReference>
<keyword evidence="1" id="KW-0547">Nucleotide-binding</keyword>
<evidence type="ECO:0000256" key="1">
    <source>
        <dbReference type="ARBA" id="ARBA00022741"/>
    </source>
</evidence>
<keyword evidence="2" id="KW-0067">ATP-binding</keyword>